<dbReference type="KEGG" id="sgu:SGLAU_13005"/>
<keyword evidence="2" id="KW-0378">Hydrolase</keyword>
<gene>
    <name evidence="2" type="ORF">SGLAU_13005</name>
</gene>
<sequence>MTSHSTDDLLLQLHNAALSDMHTSRPKKLVRALAYQAEDLGPEAEAFATEDALRRALERALSTDQLVEVWRRKLTDWDFATDPAWSRSPERTEARRSDIYGLLGISEETRKLLDSLVPVAKVEAPVVITDEFTPWYTPQSQQGRPWYWPSYRSHLERKGWGAEAVAGLDVATDAVVERLADPTHPAAYQSKGLVVGYVQSGKTANFTGVIAKAVDAGYRLVIVLGGTLNMLRAQTQRRLDMELVGRENILRGASEYESDYANDPAWNQGRFVSFGSLPSTRGGFDIVRLTTRDDDYKSLLQGITALEFEKQEPALPLHDARNLHRSMARLMVVKKNKSVLTKLVKDLRKIKTPLAEIPVLIIDDESDEASVNTTNLAKPDAERTAINQKISELLRMLPRAQYVGYTATPFANVFIDPSDAQDIFPKDFIVSLPRPEGYMGARDFHDLDSAIPPEERTFANSNELAHVRNITVAADEDAGDDVCLQQAMDMFVLTAAMKLYREAEGGYGERYFQHHTMLIHESVRTEVHRELLGKVTRMWWNAGYMGPSGRERLRELFDTDIAPVSAARADGLAVPPSFDALARHVGPAVTRIGGDDNPIIVVNGDKDIETGEADFDRRPIWKILIGGQKLARGFTVEGLTVSYFRRRAGNASTLMQMGRWFGFREGYRDLVRVFLGRSESMGAKEIDLYSAFEAICLDEENFRAELRQYATLVDGRPQVTPAQVPPLVSQHLPWLKPTSPNKMYNARLVELRSPGHWQEPTAYPTKAADLRHNTGLWLPVLDALSTEVMSLGYRFTGDATRDGGVHRFDALVGSLPAQDALCLFREVRWGAPSQFAPHLAYLEEISGASSCDLDDWLIVAPQHTKRGQRLTLGHSERTFAWFGRDRRRGPLFGAISEPKHRAVPLRIAGALADSGDPATESLVVPRRGVIVVYPVIEAKHRTDIAEDGRMAPDKIVMAFSFVAPSAARGSDSRVLRFTTVDRSREGQPIIDAR</sequence>
<evidence type="ECO:0000313" key="3">
    <source>
        <dbReference type="Proteomes" id="UP000029482"/>
    </source>
</evidence>
<dbReference type="GO" id="GO:0004519">
    <property type="term" value="F:endonuclease activity"/>
    <property type="evidence" value="ECO:0007669"/>
    <property type="project" value="UniProtKB-KW"/>
</dbReference>
<proteinExistence type="predicted"/>
<dbReference type="eggNOG" id="COG0610">
    <property type="taxonomic scope" value="Bacteria"/>
</dbReference>
<protein>
    <submittedName>
        <fullName evidence="2">Endonuclease</fullName>
    </submittedName>
</protein>
<dbReference type="EMBL" id="CP009438">
    <property type="protein sequence ID" value="AIR98593.1"/>
    <property type="molecule type" value="Genomic_DNA"/>
</dbReference>
<dbReference type="AlphaFoldDB" id="A0A089X5Y3"/>
<evidence type="ECO:0000259" key="1">
    <source>
        <dbReference type="Pfam" id="PF10593"/>
    </source>
</evidence>
<dbReference type="Proteomes" id="UP000029482">
    <property type="component" value="Chromosome"/>
</dbReference>
<dbReference type="InterPro" id="IPR018310">
    <property type="entry name" value="Put_endonuclease_Z1-dom"/>
</dbReference>
<name>A0A089X5Y3_STRGA</name>
<keyword evidence="3" id="KW-1185">Reference proteome</keyword>
<reference evidence="3" key="1">
    <citation type="journal article" date="2015" name="J. Biotechnol.">
        <title>Complete genome sequence of the actinobacterium Streptomyces glaucescens GLA.O (DSM 40922) consisting of a linear chromosome and one linear plasmid.</title>
        <authorList>
            <person name="Ortseifen V."/>
            <person name="Winkler A."/>
            <person name="Albersmeier A."/>
            <person name="Wendler S."/>
            <person name="Puhler A."/>
            <person name="Kalinowski J."/>
            <person name="Ruckert C."/>
        </authorList>
    </citation>
    <scope>NUCLEOTIDE SEQUENCE [LARGE SCALE GENOMIC DNA]</scope>
    <source>
        <strain evidence="3">DSM 40922 / GLA O</strain>
    </source>
</reference>
<feature type="domain" description="Putative endonuclease Z1" evidence="1">
    <location>
        <begin position="484"/>
        <end position="731"/>
    </location>
</feature>
<dbReference type="Pfam" id="PF10593">
    <property type="entry name" value="Z1"/>
    <property type="match status" value="1"/>
</dbReference>
<keyword evidence="2" id="KW-0540">Nuclease</keyword>
<dbReference type="REBASE" id="94339">
    <property type="entry name" value="SglGLAORF12995P"/>
</dbReference>
<dbReference type="HOGENOM" id="CLU_007800_0_0_11"/>
<organism evidence="2 3">
    <name type="scientific">Streptomyces glaucescens</name>
    <dbReference type="NCBI Taxonomy" id="1907"/>
    <lineage>
        <taxon>Bacteria</taxon>
        <taxon>Bacillati</taxon>
        <taxon>Actinomycetota</taxon>
        <taxon>Actinomycetes</taxon>
        <taxon>Kitasatosporales</taxon>
        <taxon>Streptomycetaceae</taxon>
        <taxon>Streptomyces</taxon>
    </lineage>
</organism>
<keyword evidence="2" id="KW-0255">Endonuclease</keyword>
<evidence type="ECO:0000313" key="2">
    <source>
        <dbReference type="EMBL" id="AIR98593.1"/>
    </source>
</evidence>
<accession>A0A089X5Y3</accession>
<dbReference type="STRING" id="1907.SGLAU_13005"/>